<dbReference type="EMBL" id="SNZG01000028">
    <property type="protein sequence ID" value="TDR35786.1"/>
    <property type="molecule type" value="Genomic_DNA"/>
</dbReference>
<accession>A0A2U3AB04</accession>
<dbReference type="Pfam" id="PF11148">
    <property type="entry name" value="DUF2922"/>
    <property type="match status" value="1"/>
</dbReference>
<dbReference type="OrthoDB" id="2454247at2"/>
<dbReference type="RefSeq" id="WP_109350250.1">
    <property type="nucleotide sequence ID" value="NZ_BJUE01000023.1"/>
</dbReference>
<dbReference type="Proteomes" id="UP000294641">
    <property type="component" value="Unassembled WGS sequence"/>
</dbReference>
<organism evidence="1 3">
    <name type="scientific">Kurthia zopfii</name>
    <dbReference type="NCBI Taxonomy" id="1650"/>
    <lineage>
        <taxon>Bacteria</taxon>
        <taxon>Bacillati</taxon>
        <taxon>Bacillota</taxon>
        <taxon>Bacilli</taxon>
        <taxon>Bacillales</taxon>
        <taxon>Caryophanaceae</taxon>
        <taxon>Kurthia</taxon>
    </lineage>
</organism>
<evidence type="ECO:0000313" key="3">
    <source>
        <dbReference type="Proteomes" id="UP000254330"/>
    </source>
</evidence>
<name>A0A2U3AB04_9BACL</name>
<reference evidence="1 3" key="1">
    <citation type="submission" date="2018-06" db="EMBL/GenBank/DDBJ databases">
        <authorList>
            <consortium name="Pathogen Informatics"/>
            <person name="Doyle S."/>
        </authorList>
    </citation>
    <scope>NUCLEOTIDE SEQUENCE [LARGE SCALE GENOMIC DNA]</scope>
    <source>
        <strain evidence="1 3">NCTC10597</strain>
    </source>
</reference>
<proteinExistence type="predicted"/>
<dbReference type="AlphaFoldDB" id="A0A2U3AB04"/>
<dbReference type="InterPro" id="IPR021321">
    <property type="entry name" value="DUF2922"/>
</dbReference>
<protein>
    <submittedName>
        <fullName evidence="1">Protein of uncharacterized function (DUF2922)</fullName>
    </submittedName>
</protein>
<keyword evidence="4" id="KW-1185">Reference proteome</keyword>
<sequence>MSKVLKMNFTLNPKGIFTVTVDAPKVDLTEAEARAAMTTIMESNVFSPKSGTISGIDSATITNQTITDLI</sequence>
<evidence type="ECO:0000313" key="2">
    <source>
        <dbReference type="EMBL" id="TDR35786.1"/>
    </source>
</evidence>
<reference evidence="2 4" key="2">
    <citation type="submission" date="2019-03" db="EMBL/GenBank/DDBJ databases">
        <title>Genomic Encyclopedia of Type Strains, Phase IV (KMG-IV): sequencing the most valuable type-strain genomes for metagenomic binning, comparative biology and taxonomic classification.</title>
        <authorList>
            <person name="Goeker M."/>
        </authorList>
    </citation>
    <scope>NUCLEOTIDE SEQUENCE [LARGE SCALE GENOMIC DNA]</scope>
    <source>
        <strain evidence="2 4">DSM 20580</strain>
    </source>
</reference>
<comment type="caution">
    <text evidence="1">The sequence shown here is derived from an EMBL/GenBank/DDBJ whole genome shotgun (WGS) entry which is preliminary data.</text>
</comment>
<dbReference type="EMBL" id="UGNP01000001">
    <property type="protein sequence ID" value="STX09690.1"/>
    <property type="molecule type" value="Genomic_DNA"/>
</dbReference>
<evidence type="ECO:0000313" key="4">
    <source>
        <dbReference type="Proteomes" id="UP000294641"/>
    </source>
</evidence>
<evidence type="ECO:0000313" key="1">
    <source>
        <dbReference type="EMBL" id="STX09690.1"/>
    </source>
</evidence>
<dbReference type="Proteomes" id="UP000254330">
    <property type="component" value="Unassembled WGS sequence"/>
</dbReference>
<gene>
    <name evidence="2" type="ORF">DFR61_12816</name>
    <name evidence="1" type="ORF">NCTC10597_01383</name>
</gene>